<dbReference type="Proteomes" id="UP000027821">
    <property type="component" value="Unassembled WGS sequence"/>
</dbReference>
<feature type="chain" id="PRO_5001695567" description="Phosphoglycerate mutase" evidence="1">
    <location>
        <begin position="25"/>
        <end position="307"/>
    </location>
</feature>
<keyword evidence="1" id="KW-0732">Signal</keyword>
<gene>
    <name evidence="2" type="ORF">EL17_01265</name>
</gene>
<dbReference type="PROSITE" id="PS51257">
    <property type="entry name" value="PROKAR_LIPOPROTEIN"/>
    <property type="match status" value="1"/>
</dbReference>
<accession>A0A074KZT4</accession>
<sequence>MKKIFNLVLSLCLALVLTILGSCEQNEEPDPILDNAIVSEDYVEGIYVIGYSEKEYPIHIETTNPAVFSAHPSRKTFEINPTGQGNYKLPEGAYWVQYHFEDEPSNVHTLPVLITKNKPYAREAIAAVKKMKDDPAGYSLILRHGDSDIGTDKVGSSPEWFKSCDSKIARQMSQKGIDDSKKIGASLKALNIPVAATTASQYCRAIKTVQYMDFGLPVIEDARLNHENSNSKDPMFDDVEAIIKNTPTPNGIHIIVGHYNMCHETVFRDHIMPLKMGDGWIMKTGSNGQISFVGAVPLFYWDILVQK</sequence>
<proteinExistence type="predicted"/>
<reference evidence="2 3" key="1">
    <citation type="submission" date="2014-04" db="EMBL/GenBank/DDBJ databases">
        <title>Characterization and application of a salt tolerant electro-active bacterium.</title>
        <authorList>
            <person name="Yang L."/>
            <person name="Wei S."/>
            <person name="Tay Q.X.M."/>
        </authorList>
    </citation>
    <scope>NUCLEOTIDE SEQUENCE [LARGE SCALE GENOMIC DNA]</scope>
    <source>
        <strain evidence="2 3">LY1</strain>
    </source>
</reference>
<protein>
    <recommendedName>
        <fullName evidence="4">Phosphoglycerate mutase</fullName>
    </recommendedName>
</protein>
<dbReference type="SUPFAM" id="SSF53254">
    <property type="entry name" value="Phosphoglycerate mutase-like"/>
    <property type="match status" value="1"/>
</dbReference>
<evidence type="ECO:0008006" key="4">
    <source>
        <dbReference type="Google" id="ProtNLM"/>
    </source>
</evidence>
<dbReference type="Gene3D" id="3.40.50.1240">
    <property type="entry name" value="Phosphoglycerate mutase-like"/>
    <property type="match status" value="1"/>
</dbReference>
<dbReference type="OrthoDB" id="837575at2"/>
<evidence type="ECO:0000313" key="2">
    <source>
        <dbReference type="EMBL" id="KEO75506.1"/>
    </source>
</evidence>
<feature type="signal peptide" evidence="1">
    <location>
        <begin position="1"/>
        <end position="24"/>
    </location>
</feature>
<dbReference type="InterPro" id="IPR029033">
    <property type="entry name" value="His_PPase_superfam"/>
</dbReference>
<dbReference type="AlphaFoldDB" id="A0A074KZT4"/>
<evidence type="ECO:0000256" key="1">
    <source>
        <dbReference type="SAM" id="SignalP"/>
    </source>
</evidence>
<dbReference type="RefSeq" id="WP_035069735.1">
    <property type="nucleotide sequence ID" value="NZ_JMIH01000011.1"/>
</dbReference>
<dbReference type="EMBL" id="JMIH01000011">
    <property type="protein sequence ID" value="KEO75506.1"/>
    <property type="molecule type" value="Genomic_DNA"/>
</dbReference>
<evidence type="ECO:0000313" key="3">
    <source>
        <dbReference type="Proteomes" id="UP000027821"/>
    </source>
</evidence>
<dbReference type="eggNOG" id="COG2062">
    <property type="taxonomic scope" value="Bacteria"/>
</dbReference>
<comment type="caution">
    <text evidence="2">The sequence shown here is derived from an EMBL/GenBank/DDBJ whole genome shotgun (WGS) entry which is preliminary data.</text>
</comment>
<keyword evidence="3" id="KW-1185">Reference proteome</keyword>
<organism evidence="2 3">
    <name type="scientific">Anditalea andensis</name>
    <dbReference type="NCBI Taxonomy" id="1048983"/>
    <lineage>
        <taxon>Bacteria</taxon>
        <taxon>Pseudomonadati</taxon>
        <taxon>Bacteroidota</taxon>
        <taxon>Cytophagia</taxon>
        <taxon>Cytophagales</taxon>
        <taxon>Cytophagaceae</taxon>
        <taxon>Anditalea</taxon>
    </lineage>
</organism>
<name>A0A074KZT4_9BACT</name>